<dbReference type="Proteomes" id="UP000410492">
    <property type="component" value="Unassembled WGS sequence"/>
</dbReference>
<organism evidence="1 2">
    <name type="scientific">Callosobruchus maculatus</name>
    <name type="common">Southern cowpea weevil</name>
    <name type="synonym">Pulse bruchid</name>
    <dbReference type="NCBI Taxonomy" id="64391"/>
    <lineage>
        <taxon>Eukaryota</taxon>
        <taxon>Metazoa</taxon>
        <taxon>Ecdysozoa</taxon>
        <taxon>Arthropoda</taxon>
        <taxon>Hexapoda</taxon>
        <taxon>Insecta</taxon>
        <taxon>Pterygota</taxon>
        <taxon>Neoptera</taxon>
        <taxon>Endopterygota</taxon>
        <taxon>Coleoptera</taxon>
        <taxon>Polyphaga</taxon>
        <taxon>Cucujiformia</taxon>
        <taxon>Chrysomeloidea</taxon>
        <taxon>Chrysomelidae</taxon>
        <taxon>Bruchinae</taxon>
        <taxon>Bruchini</taxon>
        <taxon>Callosobruchus</taxon>
    </lineage>
</organism>
<keyword evidence="2" id="KW-1185">Reference proteome</keyword>
<name>A0A653CT46_CALMS</name>
<proteinExistence type="predicted"/>
<sequence>MFSQTKLRLSLKILLDSVSIFRCSVSLLLKMKSRARFRLCLKD</sequence>
<dbReference type="AlphaFoldDB" id="A0A653CT46"/>
<accession>A0A653CT46</accession>
<evidence type="ECO:0000313" key="1">
    <source>
        <dbReference type="EMBL" id="VEN51054.1"/>
    </source>
</evidence>
<gene>
    <name evidence="1" type="ORF">CALMAC_LOCUS11628</name>
</gene>
<protein>
    <submittedName>
        <fullName evidence="1">Uncharacterized protein</fullName>
    </submittedName>
</protein>
<reference evidence="1 2" key="1">
    <citation type="submission" date="2019-01" db="EMBL/GenBank/DDBJ databases">
        <authorList>
            <person name="Sayadi A."/>
        </authorList>
    </citation>
    <scope>NUCLEOTIDE SEQUENCE [LARGE SCALE GENOMIC DNA]</scope>
</reference>
<dbReference type="EMBL" id="CAACVG010008784">
    <property type="protein sequence ID" value="VEN51054.1"/>
    <property type="molecule type" value="Genomic_DNA"/>
</dbReference>
<evidence type="ECO:0000313" key="2">
    <source>
        <dbReference type="Proteomes" id="UP000410492"/>
    </source>
</evidence>